<dbReference type="EMBL" id="CP013615">
    <property type="protein sequence ID" value="AMN31303.1"/>
    <property type="molecule type" value="Genomic_DNA"/>
</dbReference>
<accession>A0A140GRZ4</accession>
<evidence type="ECO:0000313" key="1">
    <source>
        <dbReference type="EMBL" id="AMN31303.1"/>
    </source>
</evidence>
<name>A0A140GRZ4_CLOPF</name>
<dbReference type="Proteomes" id="UP000070260">
    <property type="component" value="Plasmid pJFP838A"/>
</dbReference>
<dbReference type="PATRIC" id="fig|1502.177.peg.3597"/>
<reference evidence="1 2" key="1">
    <citation type="journal article" date="2016" name="PLoS ONE">
        <title>Plasmid Characterization and Chromosome Analysis of Two netF+ Clostridium perfringens Isolates Associated with Foal and Canine Necrotizing Enteritis.</title>
        <authorList>
            <person name="Mehdizadeh Gohari I."/>
            <person name="Kropinski A.M."/>
            <person name="Weese S.J."/>
            <person name="Parreira V.R."/>
            <person name="Whitehead A.E."/>
            <person name="Boerlin P."/>
            <person name="Prescott J.F."/>
        </authorList>
    </citation>
    <scope>NUCLEOTIDE SEQUENCE [LARGE SCALE GENOMIC DNA]</scope>
    <source>
        <strain evidence="1 2">JP838</strain>
        <plasmid evidence="2">Plasmid pJFP838A</plasmid>
    </source>
</reference>
<evidence type="ECO:0000313" key="2">
    <source>
        <dbReference type="Proteomes" id="UP000070260"/>
    </source>
</evidence>
<organism evidence="1 2">
    <name type="scientific">Clostridium perfringens</name>
    <dbReference type="NCBI Taxonomy" id="1502"/>
    <lineage>
        <taxon>Bacteria</taxon>
        <taxon>Bacillati</taxon>
        <taxon>Bacillota</taxon>
        <taxon>Clostridia</taxon>
        <taxon>Eubacteriales</taxon>
        <taxon>Clostridiaceae</taxon>
        <taxon>Clostridium</taxon>
    </lineage>
</organism>
<dbReference type="AlphaFoldDB" id="A0A140GRZ4"/>
<keyword evidence="1" id="KW-0614">Plasmid</keyword>
<dbReference type="RefSeq" id="WP_061429887.1">
    <property type="nucleotide sequence ID" value="NZ_CATNZX010000014.1"/>
</dbReference>
<proteinExistence type="predicted"/>
<gene>
    <name evidence="1" type="ORF">JFP838_pA0387</name>
</gene>
<sequence>MNFKFEYDLGDFFINAEYLSFLKNYFNDSEKEFKNFNWIIYVGNFKFSFRSNKTFIFDENLKNSGKILVVCDNIHDLNVLYNIIVSYFMKEK</sequence>
<geneLocation type="plasmid" evidence="1 2">
    <name>pJFP838A</name>
</geneLocation>
<protein>
    <submittedName>
        <fullName evidence="1">Uncharacterized protein</fullName>
    </submittedName>
</protein>